<protein>
    <submittedName>
        <fullName evidence="1">Uncharacterized protein</fullName>
    </submittedName>
</protein>
<name>H3GME4_PHYRM</name>
<dbReference type="VEuPathDB" id="FungiDB:KRP23_11786"/>
<dbReference type="EnsemblProtists" id="Phyra77658">
    <property type="protein sequence ID" value="Phyra77658"/>
    <property type="gene ID" value="Phyra77658"/>
</dbReference>
<dbReference type="EMBL" id="DS566023">
    <property type="status" value="NOT_ANNOTATED_CDS"/>
    <property type="molecule type" value="Genomic_DNA"/>
</dbReference>
<keyword evidence="2" id="KW-1185">Reference proteome</keyword>
<dbReference type="InParanoid" id="H3GME4"/>
<evidence type="ECO:0000313" key="2">
    <source>
        <dbReference type="Proteomes" id="UP000005238"/>
    </source>
</evidence>
<sequence>MQTTPSLEVASATFLRPECGHAQLFHPEYKRCFPHCCPEHIDRSYCGASLSVRVELLKSQSLKEEPKNSSSGSELLAVFARFEALGDVTLKPDDCVEVHKMEDGTQTETNPDAQWLVMAIRTPETPLEEQKPLFFHLNSKANARWYYDWESGANKAQRLMKHALKAYLVQRCAVDGEGNFVAPSAPKAQTQLYRVVHKFEDRLNQQVFKRTELRSVDNVAEEIISAVYAHEYFHARRPNVREILSGQNFAGWHAFVAQMRQTYINSSECPGVPRAFVRRQPTLSFGEAHPPRNSAENAWNAEWILDVDEAVWKFSEAVTKDIGEGRVGHVGDDDGSVSLFSLLEVISFMVRLEVAIDVQARTLHARSTLGVAGPLDCLRVVMDGKERVFSTFPNGMTSSLDVGTHGDYIAEVQVEHSERLVVYLQLFKWSVREDAHDVGSYSMSALSIAAKGVFKVL</sequence>
<dbReference type="HOGENOM" id="CLU_041867_0_0_1"/>
<dbReference type="VEuPathDB" id="FungiDB:KRP22_14135"/>
<accession>H3GME4</accession>
<proteinExistence type="predicted"/>
<dbReference type="VEuPathDB" id="FungiDB:KRP22_15331"/>
<reference evidence="1" key="2">
    <citation type="submission" date="2015-06" db="UniProtKB">
        <authorList>
            <consortium name="EnsemblProtists"/>
        </authorList>
    </citation>
    <scope>IDENTIFICATION</scope>
    <source>
        <strain evidence="1">Pr102</strain>
    </source>
</reference>
<dbReference type="eggNOG" id="ENOG502RV9B">
    <property type="taxonomic scope" value="Eukaryota"/>
</dbReference>
<reference evidence="2" key="1">
    <citation type="journal article" date="2006" name="Science">
        <title>Phytophthora genome sequences uncover evolutionary origins and mechanisms of pathogenesis.</title>
        <authorList>
            <person name="Tyler B.M."/>
            <person name="Tripathy S."/>
            <person name="Zhang X."/>
            <person name="Dehal P."/>
            <person name="Jiang R.H."/>
            <person name="Aerts A."/>
            <person name="Arredondo F.D."/>
            <person name="Baxter L."/>
            <person name="Bensasson D."/>
            <person name="Beynon J.L."/>
            <person name="Chapman J."/>
            <person name="Damasceno C.M."/>
            <person name="Dorrance A.E."/>
            <person name="Dou D."/>
            <person name="Dickerman A.W."/>
            <person name="Dubchak I.L."/>
            <person name="Garbelotto M."/>
            <person name="Gijzen M."/>
            <person name="Gordon S.G."/>
            <person name="Govers F."/>
            <person name="Grunwald N.J."/>
            <person name="Huang W."/>
            <person name="Ivors K.L."/>
            <person name="Jones R.W."/>
            <person name="Kamoun S."/>
            <person name="Krampis K."/>
            <person name="Lamour K.H."/>
            <person name="Lee M.K."/>
            <person name="McDonald W.H."/>
            <person name="Medina M."/>
            <person name="Meijer H.J."/>
            <person name="Nordberg E.K."/>
            <person name="Maclean D.J."/>
            <person name="Ospina-Giraldo M.D."/>
            <person name="Morris P.F."/>
            <person name="Phuntumart V."/>
            <person name="Putnam N.H."/>
            <person name="Rash S."/>
            <person name="Rose J.K."/>
            <person name="Sakihama Y."/>
            <person name="Salamov A.A."/>
            <person name="Savidor A."/>
            <person name="Scheuring C.F."/>
            <person name="Smith B.M."/>
            <person name="Sobral B.W."/>
            <person name="Terry A."/>
            <person name="Torto-Alalibo T.A."/>
            <person name="Win J."/>
            <person name="Xu Z."/>
            <person name="Zhang H."/>
            <person name="Grigoriev I.V."/>
            <person name="Rokhsar D.S."/>
            <person name="Boore J.L."/>
        </authorList>
    </citation>
    <scope>NUCLEOTIDE SEQUENCE [LARGE SCALE GENOMIC DNA]</scope>
    <source>
        <strain evidence="2">Pr102</strain>
    </source>
</reference>
<dbReference type="VEuPathDB" id="FungiDB:KRP23_13548"/>
<organism evidence="1 2">
    <name type="scientific">Phytophthora ramorum</name>
    <name type="common">Sudden oak death agent</name>
    <dbReference type="NCBI Taxonomy" id="164328"/>
    <lineage>
        <taxon>Eukaryota</taxon>
        <taxon>Sar</taxon>
        <taxon>Stramenopiles</taxon>
        <taxon>Oomycota</taxon>
        <taxon>Peronosporomycetes</taxon>
        <taxon>Peronosporales</taxon>
        <taxon>Peronosporaceae</taxon>
        <taxon>Phytophthora</taxon>
    </lineage>
</organism>
<dbReference type="Proteomes" id="UP000005238">
    <property type="component" value="Unassembled WGS sequence"/>
</dbReference>
<evidence type="ECO:0000313" key="1">
    <source>
        <dbReference type="EnsemblProtists" id="Phyra77658"/>
    </source>
</evidence>
<dbReference type="AlphaFoldDB" id="H3GME4"/>